<dbReference type="AlphaFoldDB" id="A0A9P6N694"/>
<organism evidence="2 3">
    <name type="scientific">Cronartium quercuum f. sp. fusiforme G11</name>
    <dbReference type="NCBI Taxonomy" id="708437"/>
    <lineage>
        <taxon>Eukaryota</taxon>
        <taxon>Fungi</taxon>
        <taxon>Dikarya</taxon>
        <taxon>Basidiomycota</taxon>
        <taxon>Pucciniomycotina</taxon>
        <taxon>Pucciniomycetes</taxon>
        <taxon>Pucciniales</taxon>
        <taxon>Coleosporiaceae</taxon>
        <taxon>Cronartium</taxon>
    </lineage>
</organism>
<feature type="compositionally biased region" description="Basic and acidic residues" evidence="1">
    <location>
        <begin position="567"/>
        <end position="585"/>
    </location>
</feature>
<evidence type="ECO:0000256" key="1">
    <source>
        <dbReference type="SAM" id="MobiDB-lite"/>
    </source>
</evidence>
<protein>
    <submittedName>
        <fullName evidence="2">Uncharacterized protein</fullName>
    </submittedName>
</protein>
<sequence length="817" mass="91948">MNFRLSQKAFLWRTTVKYLIAGLILAFSYVSGLERLLPKSSERFGAKSKSLSKDNAPAEQMDNNLRWHLDGIGPEMDGNGLDSILAKEERQNDQPPVGFLQDIVKINVPRLDKDAQTKSDSSSTSPGQSPLETAKSTSTHTLPEDRAHSNHGQIFSSETESPFRCEMTMSFRRSSLKGNITCELVLTRSLMIAMSASSQNRKSADRGAISGVPISPGYQKEKLGPIAHPIPHTRTHTLSHKNQLQTTSLNVNDIGSLNRYFMSAPISPAPSAFIPPHDFNGVQTSNLQNSQSLTQIKEHSRESIYASTLPAPGAPTTTHFSNKVGTANFQNLNELRSFLGVEEDIESNDWYSMSASTSPAHSAFIPPHDFNGVQKSNLQNSQLPTQIKEHNRESIYASTLPALGTPTTTHFSNKAETPKFQNSPSLKFSDTSSAQSSLSYGAVQTPSQLDRKIEIRSTTPLTRRRNNAFDLYTQVMNTNWAYHDLSGVTSKSDGFDSGRTLPQGTNSLLSTASGVPVMFTGKRRYGENLGPFLEESAVSEKKDPNIKRRKGKLRTSQVDSDSSDSPYPDRKKHDNRLPIENKDVPDEIDMGTYPHPPKLEESDPVFRYAIPLFAWKRKTDQGFEPLPSPKMTSEVVTEIQTFLRQLDEKLSSNNDHTSDVAFRKKLLGRIEVSVYNFLYTIILNYRKLYYYKPPHPIEKHLKAARKWIFENWNELDFGKVRNPGRIKEVPHSKFKRCAYTYLKEGKAVIEEDMIFAVFLMIDWLRVAERDLSTAWGHGFPKSLYTFGRDGRYCMEGTTRWLERLKVVSYTVINPDLV</sequence>
<gene>
    <name evidence="2" type="ORF">CROQUDRAFT_718968</name>
</gene>
<keyword evidence="3" id="KW-1185">Reference proteome</keyword>
<feature type="compositionally biased region" description="Polar residues" evidence="1">
    <location>
        <begin position="150"/>
        <end position="160"/>
    </location>
</feature>
<feature type="compositionally biased region" description="Low complexity" evidence="1">
    <location>
        <begin position="118"/>
        <end position="130"/>
    </location>
</feature>
<evidence type="ECO:0000313" key="3">
    <source>
        <dbReference type="Proteomes" id="UP000886653"/>
    </source>
</evidence>
<reference evidence="2" key="1">
    <citation type="submission" date="2013-11" db="EMBL/GenBank/DDBJ databases">
        <title>Genome sequence of the fusiform rust pathogen reveals effectors for host alternation and coevolution with pine.</title>
        <authorList>
            <consortium name="DOE Joint Genome Institute"/>
            <person name="Smith K."/>
            <person name="Pendleton A."/>
            <person name="Kubisiak T."/>
            <person name="Anderson C."/>
            <person name="Salamov A."/>
            <person name="Aerts A."/>
            <person name="Riley R."/>
            <person name="Clum A."/>
            <person name="Lindquist E."/>
            <person name="Ence D."/>
            <person name="Campbell M."/>
            <person name="Kronenberg Z."/>
            <person name="Feau N."/>
            <person name="Dhillon B."/>
            <person name="Hamelin R."/>
            <person name="Burleigh J."/>
            <person name="Smith J."/>
            <person name="Yandell M."/>
            <person name="Nelson C."/>
            <person name="Grigoriev I."/>
            <person name="Davis J."/>
        </authorList>
    </citation>
    <scope>NUCLEOTIDE SEQUENCE</scope>
    <source>
        <strain evidence="2">G11</strain>
    </source>
</reference>
<dbReference type="Proteomes" id="UP000886653">
    <property type="component" value="Unassembled WGS sequence"/>
</dbReference>
<evidence type="ECO:0000313" key="2">
    <source>
        <dbReference type="EMBL" id="KAG0139572.1"/>
    </source>
</evidence>
<proteinExistence type="predicted"/>
<dbReference type="EMBL" id="MU167560">
    <property type="protein sequence ID" value="KAG0139572.1"/>
    <property type="molecule type" value="Genomic_DNA"/>
</dbReference>
<feature type="region of interest" description="Disordered" evidence="1">
    <location>
        <begin position="536"/>
        <end position="588"/>
    </location>
</feature>
<feature type="region of interest" description="Disordered" evidence="1">
    <location>
        <begin position="114"/>
        <end position="160"/>
    </location>
</feature>
<comment type="caution">
    <text evidence="2">The sequence shown here is derived from an EMBL/GenBank/DDBJ whole genome shotgun (WGS) entry which is preliminary data.</text>
</comment>
<accession>A0A9P6N694</accession>
<name>A0A9P6N694_9BASI</name>
<feature type="region of interest" description="Disordered" evidence="1">
    <location>
        <begin position="408"/>
        <end position="432"/>
    </location>
</feature>